<proteinExistence type="inferred from homology"/>
<evidence type="ECO:0000256" key="1">
    <source>
        <dbReference type="ARBA" id="ARBA00005417"/>
    </source>
</evidence>
<feature type="domain" description="ABC transporter" evidence="5">
    <location>
        <begin position="8"/>
        <end position="244"/>
    </location>
</feature>
<dbReference type="InterPro" id="IPR050153">
    <property type="entry name" value="Metal_Ion_Import_ABC"/>
</dbReference>
<protein>
    <recommendedName>
        <fullName evidence="5">ABC transporter domain-containing protein</fullName>
    </recommendedName>
</protein>
<dbReference type="GO" id="GO:0016887">
    <property type="term" value="F:ATP hydrolysis activity"/>
    <property type="evidence" value="ECO:0007669"/>
    <property type="project" value="InterPro"/>
</dbReference>
<dbReference type="CDD" id="cd03235">
    <property type="entry name" value="ABC_Metallic_Cations"/>
    <property type="match status" value="1"/>
</dbReference>
<dbReference type="SUPFAM" id="SSF52540">
    <property type="entry name" value="P-loop containing nucleoside triphosphate hydrolases"/>
    <property type="match status" value="1"/>
</dbReference>
<organism evidence="6 7">
    <name type="scientific">Candidatus Yonathbacteria bacterium RIFOXYD1_FULL_52_36</name>
    <dbReference type="NCBI Taxonomy" id="1802730"/>
    <lineage>
        <taxon>Bacteria</taxon>
        <taxon>Candidatus Yonathiibacteriota</taxon>
    </lineage>
</organism>
<dbReference type="PANTHER" id="PTHR42734:SF17">
    <property type="entry name" value="METAL TRANSPORT SYSTEM ATP-BINDING PROTEIN TM_0124-RELATED"/>
    <property type="match status" value="1"/>
</dbReference>
<dbReference type="GO" id="GO:0005524">
    <property type="term" value="F:ATP binding"/>
    <property type="evidence" value="ECO:0007669"/>
    <property type="project" value="UniProtKB-KW"/>
</dbReference>
<dbReference type="Proteomes" id="UP000178168">
    <property type="component" value="Unassembled WGS sequence"/>
</dbReference>
<gene>
    <name evidence="6" type="ORF">A2591_03160</name>
</gene>
<dbReference type="PROSITE" id="PS00211">
    <property type="entry name" value="ABC_TRANSPORTER_1"/>
    <property type="match status" value="1"/>
</dbReference>
<dbReference type="InterPro" id="IPR027417">
    <property type="entry name" value="P-loop_NTPase"/>
</dbReference>
<dbReference type="PROSITE" id="PS50893">
    <property type="entry name" value="ABC_TRANSPORTER_2"/>
    <property type="match status" value="1"/>
</dbReference>
<name>A0A1G2SPV6_9BACT</name>
<keyword evidence="2" id="KW-0813">Transport</keyword>
<evidence type="ECO:0000256" key="4">
    <source>
        <dbReference type="ARBA" id="ARBA00022840"/>
    </source>
</evidence>
<accession>A0A1G2SPV6</accession>
<dbReference type="Pfam" id="PF00005">
    <property type="entry name" value="ABC_tran"/>
    <property type="match status" value="1"/>
</dbReference>
<evidence type="ECO:0000313" key="7">
    <source>
        <dbReference type="Proteomes" id="UP000178168"/>
    </source>
</evidence>
<comment type="similarity">
    <text evidence="1">Belongs to the ABC transporter superfamily.</text>
</comment>
<evidence type="ECO:0000256" key="3">
    <source>
        <dbReference type="ARBA" id="ARBA00022741"/>
    </source>
</evidence>
<sequence>MTDNETIITFKDVNFAYGEIQILKGLTFSIKRGEYLGVIGPNGGGKTTLLKILLGLIDPTGGTIEIFGKDIHRFTEWYRIGYVPQRAQEVEASFPATVEEVVRSGRTARKGIGHRFDHRDQLLVEDAMELTQVKKYRNTRIGALSGGERQRVFIARALAGEPAVLILDEPTTGIDIASEKAFYELLGKLNRDKKLTILFVTHDIDVIYHEAQSVLCLNHDMVCHGLSSDVLKEDVIKRLYGERATAVPHNPEHHHA</sequence>
<dbReference type="SMART" id="SM00382">
    <property type="entry name" value="AAA"/>
    <property type="match status" value="1"/>
</dbReference>
<dbReference type="PANTHER" id="PTHR42734">
    <property type="entry name" value="METAL TRANSPORT SYSTEM ATP-BINDING PROTEIN TM_0124-RELATED"/>
    <property type="match status" value="1"/>
</dbReference>
<evidence type="ECO:0000259" key="5">
    <source>
        <dbReference type="PROSITE" id="PS50893"/>
    </source>
</evidence>
<dbReference type="AlphaFoldDB" id="A0A1G2SPV6"/>
<keyword evidence="4" id="KW-0067">ATP-binding</keyword>
<dbReference type="FunFam" id="3.40.50.300:FF:000134">
    <property type="entry name" value="Iron-enterobactin ABC transporter ATP-binding protein"/>
    <property type="match status" value="1"/>
</dbReference>
<dbReference type="Gene3D" id="3.40.50.300">
    <property type="entry name" value="P-loop containing nucleotide triphosphate hydrolases"/>
    <property type="match status" value="1"/>
</dbReference>
<dbReference type="InterPro" id="IPR003593">
    <property type="entry name" value="AAA+_ATPase"/>
</dbReference>
<dbReference type="STRING" id="1802730.A2591_03160"/>
<evidence type="ECO:0000313" key="6">
    <source>
        <dbReference type="EMBL" id="OHA86421.1"/>
    </source>
</evidence>
<comment type="caution">
    <text evidence="6">The sequence shown here is derived from an EMBL/GenBank/DDBJ whole genome shotgun (WGS) entry which is preliminary data.</text>
</comment>
<dbReference type="EMBL" id="MHUZ01000001">
    <property type="protein sequence ID" value="OHA86421.1"/>
    <property type="molecule type" value="Genomic_DNA"/>
</dbReference>
<dbReference type="InterPro" id="IPR003439">
    <property type="entry name" value="ABC_transporter-like_ATP-bd"/>
</dbReference>
<keyword evidence="3" id="KW-0547">Nucleotide-binding</keyword>
<dbReference type="InterPro" id="IPR017871">
    <property type="entry name" value="ABC_transporter-like_CS"/>
</dbReference>
<evidence type="ECO:0000256" key="2">
    <source>
        <dbReference type="ARBA" id="ARBA00022448"/>
    </source>
</evidence>
<reference evidence="6 7" key="1">
    <citation type="journal article" date="2016" name="Nat. Commun.">
        <title>Thousands of microbial genomes shed light on interconnected biogeochemical processes in an aquifer system.</title>
        <authorList>
            <person name="Anantharaman K."/>
            <person name="Brown C.T."/>
            <person name="Hug L.A."/>
            <person name="Sharon I."/>
            <person name="Castelle C.J."/>
            <person name="Probst A.J."/>
            <person name="Thomas B.C."/>
            <person name="Singh A."/>
            <person name="Wilkins M.J."/>
            <person name="Karaoz U."/>
            <person name="Brodie E.L."/>
            <person name="Williams K.H."/>
            <person name="Hubbard S.S."/>
            <person name="Banfield J.F."/>
        </authorList>
    </citation>
    <scope>NUCLEOTIDE SEQUENCE [LARGE SCALE GENOMIC DNA]</scope>
</reference>